<keyword evidence="2" id="KW-0732">Signal</keyword>
<evidence type="ECO:0000313" key="5">
    <source>
        <dbReference type="Proteomes" id="UP001215598"/>
    </source>
</evidence>
<comment type="caution">
    <text evidence="3">The sequence shown here is derived from an EMBL/GenBank/DDBJ whole genome shotgun (WGS) entry which is preliminary data.</text>
</comment>
<keyword evidence="1" id="KW-0175">Coiled coil</keyword>
<evidence type="ECO:0000313" key="3">
    <source>
        <dbReference type="EMBL" id="KAJ7744631.1"/>
    </source>
</evidence>
<feature type="signal peptide" evidence="2">
    <location>
        <begin position="1"/>
        <end position="15"/>
    </location>
</feature>
<evidence type="ECO:0000313" key="4">
    <source>
        <dbReference type="EMBL" id="KAJ7750652.1"/>
    </source>
</evidence>
<dbReference type="AlphaFoldDB" id="A0AAD7N400"/>
<dbReference type="Proteomes" id="UP001215598">
    <property type="component" value="Unassembled WGS sequence"/>
</dbReference>
<evidence type="ECO:0000256" key="2">
    <source>
        <dbReference type="SAM" id="SignalP"/>
    </source>
</evidence>
<name>A0AAD7N400_9AGAR</name>
<dbReference type="EMBL" id="JARKIB010000065">
    <property type="protein sequence ID" value="KAJ7750652.1"/>
    <property type="molecule type" value="Genomic_DNA"/>
</dbReference>
<proteinExistence type="predicted"/>
<organism evidence="3 5">
    <name type="scientific">Mycena metata</name>
    <dbReference type="NCBI Taxonomy" id="1033252"/>
    <lineage>
        <taxon>Eukaryota</taxon>
        <taxon>Fungi</taxon>
        <taxon>Dikarya</taxon>
        <taxon>Basidiomycota</taxon>
        <taxon>Agaricomycotina</taxon>
        <taxon>Agaricomycetes</taxon>
        <taxon>Agaricomycetidae</taxon>
        <taxon>Agaricales</taxon>
        <taxon>Marasmiineae</taxon>
        <taxon>Mycenaceae</taxon>
        <taxon>Mycena</taxon>
    </lineage>
</organism>
<feature type="chain" id="PRO_5042442017" evidence="2">
    <location>
        <begin position="16"/>
        <end position="307"/>
    </location>
</feature>
<sequence length="307" mass="35839">MALVLLLQIIAHENSEAPCQMWSFDDHRFKPYERKQRTPDKDTEQSQKAQAITLEMKKLMDKHRHEMKEMAEVIAAKDRALRVEVAERYKTREQMKVLAGKAEWEQWRHQEELEKLERVRTAMIRTDQEQKAHILSLRNALVAAEEEAKRYRELLWRMRAQVCRWAPFSGAFRRAAFNPAPIEFGLRNNVSTFIIRYSSKDETTHIHYVQDGDTWTSDSKRSNFQVLVGDPSRLFWAPCRGRFEVKSILPKNPVPGLDKDIDRVSDTRFIGRYSHPGTLDVTGVTDGTDGIGSSRIQNYEVLCYRDL</sequence>
<feature type="coiled-coil region" evidence="1">
    <location>
        <begin position="134"/>
        <end position="161"/>
    </location>
</feature>
<dbReference type="EMBL" id="JARKIB010000086">
    <property type="protein sequence ID" value="KAJ7744631.1"/>
    <property type="molecule type" value="Genomic_DNA"/>
</dbReference>
<gene>
    <name evidence="4" type="ORF">B0H16DRAFT_852218</name>
    <name evidence="3" type="ORF">B0H16DRAFT_987696</name>
</gene>
<accession>A0AAD7N400</accession>
<evidence type="ECO:0000256" key="1">
    <source>
        <dbReference type="SAM" id="Coils"/>
    </source>
</evidence>
<keyword evidence="5" id="KW-1185">Reference proteome</keyword>
<protein>
    <submittedName>
        <fullName evidence="3">Uncharacterized protein</fullName>
    </submittedName>
</protein>
<reference evidence="3" key="1">
    <citation type="submission" date="2023-03" db="EMBL/GenBank/DDBJ databases">
        <title>Massive genome expansion in bonnet fungi (Mycena s.s.) driven by repeated elements and novel gene families across ecological guilds.</title>
        <authorList>
            <consortium name="Lawrence Berkeley National Laboratory"/>
            <person name="Harder C.B."/>
            <person name="Miyauchi S."/>
            <person name="Viragh M."/>
            <person name="Kuo A."/>
            <person name="Thoen E."/>
            <person name="Andreopoulos B."/>
            <person name="Lu D."/>
            <person name="Skrede I."/>
            <person name="Drula E."/>
            <person name="Henrissat B."/>
            <person name="Morin E."/>
            <person name="Kohler A."/>
            <person name="Barry K."/>
            <person name="LaButti K."/>
            <person name="Morin E."/>
            <person name="Salamov A."/>
            <person name="Lipzen A."/>
            <person name="Mereny Z."/>
            <person name="Hegedus B."/>
            <person name="Baldrian P."/>
            <person name="Stursova M."/>
            <person name="Weitz H."/>
            <person name="Taylor A."/>
            <person name="Grigoriev I.V."/>
            <person name="Nagy L.G."/>
            <person name="Martin F."/>
            <person name="Kauserud H."/>
        </authorList>
    </citation>
    <scope>NUCLEOTIDE SEQUENCE</scope>
    <source>
        <strain evidence="3">CBHHK182m</strain>
    </source>
</reference>